<dbReference type="GO" id="GO:0004623">
    <property type="term" value="F:phospholipase A2 activity"/>
    <property type="evidence" value="ECO:0007669"/>
    <property type="project" value="TreeGrafter"/>
</dbReference>
<feature type="transmembrane region" description="Helical" evidence="2">
    <location>
        <begin position="93"/>
        <end position="113"/>
    </location>
</feature>
<dbReference type="PANTHER" id="PTHR10728:SF40">
    <property type="entry name" value="PATATIN FAMILY PROTEIN"/>
    <property type="match status" value="1"/>
</dbReference>
<keyword evidence="4" id="KW-1185">Reference proteome</keyword>
<dbReference type="AlphaFoldDB" id="A0A2T0LQS8"/>
<proteinExistence type="predicted"/>
<name>A0A2T0LQS8_9PSEU</name>
<keyword evidence="2" id="KW-0472">Membrane</keyword>
<feature type="transmembrane region" description="Helical" evidence="2">
    <location>
        <begin position="41"/>
        <end position="63"/>
    </location>
</feature>
<dbReference type="Proteomes" id="UP000238362">
    <property type="component" value="Unassembled WGS sequence"/>
</dbReference>
<accession>A0A2T0LQS8</accession>
<protein>
    <submittedName>
        <fullName evidence="3">Patatin-like phospholipase</fullName>
    </submittedName>
</protein>
<dbReference type="PANTHER" id="PTHR10728">
    <property type="entry name" value="CYTOSOLIC PHOSPHOLIPASE A2"/>
    <property type="match status" value="1"/>
</dbReference>
<feature type="transmembrane region" description="Helical" evidence="2">
    <location>
        <begin position="447"/>
        <end position="469"/>
    </location>
</feature>
<feature type="transmembrane region" description="Helical" evidence="2">
    <location>
        <begin position="564"/>
        <end position="585"/>
    </location>
</feature>
<feature type="transmembrane region" description="Helical" evidence="2">
    <location>
        <begin position="536"/>
        <end position="558"/>
    </location>
</feature>
<feature type="region of interest" description="Disordered" evidence="1">
    <location>
        <begin position="955"/>
        <end position="975"/>
    </location>
</feature>
<reference evidence="3 4" key="1">
    <citation type="submission" date="2018-03" db="EMBL/GenBank/DDBJ databases">
        <title>Genomic Encyclopedia of Type Strains, Phase III (KMG-III): the genomes of soil and plant-associated and newly described type strains.</title>
        <authorList>
            <person name="Whitman W."/>
        </authorList>
    </citation>
    <scope>NUCLEOTIDE SEQUENCE [LARGE SCALE GENOMIC DNA]</scope>
    <source>
        <strain evidence="3 4">CGMCC 4.7125</strain>
    </source>
</reference>
<dbReference type="GO" id="GO:0005829">
    <property type="term" value="C:cytosol"/>
    <property type="evidence" value="ECO:0007669"/>
    <property type="project" value="TreeGrafter"/>
</dbReference>
<dbReference type="Gene3D" id="3.40.1090.10">
    <property type="entry name" value="Cytosolic phospholipase A2 catalytic domain"/>
    <property type="match status" value="1"/>
</dbReference>
<dbReference type="InterPro" id="IPR016035">
    <property type="entry name" value="Acyl_Trfase/lysoPLipase"/>
</dbReference>
<evidence type="ECO:0000256" key="1">
    <source>
        <dbReference type="SAM" id="MobiDB-lite"/>
    </source>
</evidence>
<feature type="region of interest" description="Disordered" evidence="1">
    <location>
        <begin position="205"/>
        <end position="242"/>
    </location>
</feature>
<dbReference type="SUPFAM" id="SSF52151">
    <property type="entry name" value="FabD/lysophospholipase-like"/>
    <property type="match status" value="2"/>
</dbReference>
<evidence type="ECO:0000313" key="3">
    <source>
        <dbReference type="EMBL" id="PRX45859.1"/>
    </source>
</evidence>
<keyword evidence="2" id="KW-1133">Transmembrane helix</keyword>
<feature type="transmembrane region" description="Helical" evidence="2">
    <location>
        <begin position="160"/>
        <end position="186"/>
    </location>
</feature>
<feature type="transmembrane region" description="Helical" evidence="2">
    <location>
        <begin position="366"/>
        <end position="392"/>
    </location>
</feature>
<feature type="transmembrane region" description="Helical" evidence="2">
    <location>
        <begin position="412"/>
        <end position="435"/>
    </location>
</feature>
<evidence type="ECO:0000256" key="2">
    <source>
        <dbReference type="SAM" id="Phobius"/>
    </source>
</evidence>
<feature type="transmembrane region" description="Helical" evidence="2">
    <location>
        <begin position="481"/>
        <end position="502"/>
    </location>
</feature>
<dbReference type="GO" id="GO:0046475">
    <property type="term" value="P:glycerophospholipid catabolic process"/>
    <property type="evidence" value="ECO:0007669"/>
    <property type="project" value="TreeGrafter"/>
</dbReference>
<organism evidence="3 4">
    <name type="scientific">Prauserella shujinwangii</name>
    <dbReference type="NCBI Taxonomy" id="1453103"/>
    <lineage>
        <taxon>Bacteria</taxon>
        <taxon>Bacillati</taxon>
        <taxon>Actinomycetota</taxon>
        <taxon>Actinomycetes</taxon>
        <taxon>Pseudonocardiales</taxon>
        <taxon>Pseudonocardiaceae</taxon>
        <taxon>Prauserella</taxon>
    </lineage>
</organism>
<comment type="caution">
    <text evidence="3">The sequence shown here is derived from an EMBL/GenBank/DDBJ whole genome shotgun (WGS) entry which is preliminary data.</text>
</comment>
<sequence length="975" mass="101202">MCGTGLFTPPPAGMTLLASCADNDLPGVTVSTPSPAPSRSAALALAVATVALPAAGLAAYAALTPGVHLAAVALRGAGQPLPPGTAAAVRWDFLLLVLSGAGLWCGITAARWAAATPRALELARFARTALVIAVAADVVENAALLAALRWPRAPWLLDATAAAATVRFCALLPAAVVAACGAVTLARRSVLHSARRVADRAAIPVETVPPRPIEDGDPPVPAEPGDGSDNNDTPPAGATRWRNAYTVPGVSAADVRRRWDRGEHTTGFCLSGGGIRSASVAMGALQSLRDELLDARYLVSVSGGGFTAGALQQALTGARPATLPGEVLRDPRSAFREGTTELHHVQRHSSYLADTPARLLAALGRVALGLLLSLTVLFGPAVALGVAAGLLYRWVPLGGPVTGGPFPVPGTGGLAALGALGAAAFLLALFARGAADRRRGPGRLARRLVVLTVVAVVLTIAIPSLVWLVEWVLARTGRSVAIAGPAGTVMLTFLATIASMVWRHRATLRQRLSGMLRPGQGGGPPAALPNGVLQRLLVIATLGVLAAGWLAVFAAAAATGGGPGALTAGAVAAAVVLVLGAAFDVTSLSLHPFYRQRIASAFAVRAVRRDGDGQVVAVPYEAAERTTLSGYGGIPDGTRFPEVVFAAAANLTGESRTAPGLGAVSYTLGADWTGGPDVGWVRTEDLERIVPPRFRRDLTVQGAVAVSGAAFASAMGRSSRWYQVLLAVSGARLGAWLPNPGFVRRAHEAAAAGRWTHPWLPRARRLPYLLREVFGSHPHRDALLHVTDGGHYDNLGLVELFRRRCTRIFCVDATADPPPSGSALAEALTLAWQELGVRVELDQPWQGTPGEGPWDGDPRLAARLSESPVLTGTVHYPPESGLGSGVRGRLVVVKALLWRELPYPLLSYAARHPEFPHDSTGDQWFDHEKFAAYTELGRHLGAAAARAAQPVEVPLPAGEHTPEVLLTTEPGGGGQ</sequence>
<keyword evidence="2" id="KW-0812">Transmembrane</keyword>
<evidence type="ECO:0000313" key="4">
    <source>
        <dbReference type="Proteomes" id="UP000238362"/>
    </source>
</evidence>
<dbReference type="EMBL" id="PVNH01000008">
    <property type="protein sequence ID" value="PRX45859.1"/>
    <property type="molecule type" value="Genomic_DNA"/>
</dbReference>
<gene>
    <name evidence="3" type="ORF">B0I33_1085</name>
</gene>